<protein>
    <submittedName>
        <fullName evidence="2">Uncharacterized protein</fullName>
    </submittedName>
</protein>
<evidence type="ECO:0000256" key="1">
    <source>
        <dbReference type="SAM" id="MobiDB-lite"/>
    </source>
</evidence>
<reference evidence="2" key="1">
    <citation type="submission" date="2014-11" db="EMBL/GenBank/DDBJ databases">
        <authorList>
            <person name="Amaro Gonzalez C."/>
        </authorList>
    </citation>
    <scope>NUCLEOTIDE SEQUENCE</scope>
</reference>
<feature type="compositionally biased region" description="Basic residues" evidence="1">
    <location>
        <begin position="1"/>
        <end position="14"/>
    </location>
</feature>
<accession>A0A0E9UP79</accession>
<feature type="region of interest" description="Disordered" evidence="1">
    <location>
        <begin position="1"/>
        <end position="34"/>
    </location>
</feature>
<proteinExistence type="predicted"/>
<organism evidence="2">
    <name type="scientific">Anguilla anguilla</name>
    <name type="common">European freshwater eel</name>
    <name type="synonym">Muraena anguilla</name>
    <dbReference type="NCBI Taxonomy" id="7936"/>
    <lineage>
        <taxon>Eukaryota</taxon>
        <taxon>Metazoa</taxon>
        <taxon>Chordata</taxon>
        <taxon>Craniata</taxon>
        <taxon>Vertebrata</taxon>
        <taxon>Euteleostomi</taxon>
        <taxon>Actinopterygii</taxon>
        <taxon>Neopterygii</taxon>
        <taxon>Teleostei</taxon>
        <taxon>Anguilliformes</taxon>
        <taxon>Anguillidae</taxon>
        <taxon>Anguilla</taxon>
    </lineage>
</organism>
<evidence type="ECO:0000313" key="2">
    <source>
        <dbReference type="EMBL" id="JAH67684.1"/>
    </source>
</evidence>
<dbReference type="AlphaFoldDB" id="A0A0E9UP79"/>
<reference evidence="2" key="2">
    <citation type="journal article" date="2015" name="Fish Shellfish Immunol.">
        <title>Early steps in the European eel (Anguilla anguilla)-Vibrio vulnificus interaction in the gills: Role of the RtxA13 toxin.</title>
        <authorList>
            <person name="Callol A."/>
            <person name="Pajuelo D."/>
            <person name="Ebbesson L."/>
            <person name="Teles M."/>
            <person name="MacKenzie S."/>
            <person name="Amaro C."/>
        </authorList>
    </citation>
    <scope>NUCLEOTIDE SEQUENCE</scope>
</reference>
<dbReference type="EMBL" id="GBXM01040893">
    <property type="protein sequence ID" value="JAH67684.1"/>
    <property type="molecule type" value="Transcribed_RNA"/>
</dbReference>
<sequence length="34" mass="3833">MGKHDHRKGYKKTVKTNIPQKKPQALPCNGEQGD</sequence>
<name>A0A0E9UP79_ANGAN</name>